<reference evidence="2" key="1">
    <citation type="journal article" date="2021" name="Front. Microbiol.">
        <title>Comprehensive Comparative Genomics and Phenotyping of Methylobacterium Species.</title>
        <authorList>
            <person name="Alessa O."/>
            <person name="Ogura Y."/>
            <person name="Fujitani Y."/>
            <person name="Takami H."/>
            <person name="Hayashi T."/>
            <person name="Sahin N."/>
            <person name="Tani A."/>
        </authorList>
    </citation>
    <scope>NUCLEOTIDE SEQUENCE</scope>
    <source>
        <strain evidence="2">LMG 23639</strain>
    </source>
</reference>
<dbReference type="SUPFAM" id="SSF56300">
    <property type="entry name" value="Metallo-dependent phosphatases"/>
    <property type="match status" value="1"/>
</dbReference>
<name>A0ABQ4T4K0_9HYPH</name>
<dbReference type="Pfam" id="PF00149">
    <property type="entry name" value="Metallophos"/>
    <property type="match status" value="1"/>
</dbReference>
<protein>
    <submittedName>
        <fullName evidence="2">3',5'-cyclic adenosine monophosphate phosphodiesterase CpdA</fullName>
    </submittedName>
</protein>
<proteinExistence type="predicted"/>
<accession>A0ABQ4T4K0</accession>
<organism evidence="2 3">
    <name type="scientific">Methylobacterium jeotgali</name>
    <dbReference type="NCBI Taxonomy" id="381630"/>
    <lineage>
        <taxon>Bacteria</taxon>
        <taxon>Pseudomonadati</taxon>
        <taxon>Pseudomonadota</taxon>
        <taxon>Alphaproteobacteria</taxon>
        <taxon>Hyphomicrobiales</taxon>
        <taxon>Methylobacteriaceae</taxon>
        <taxon>Methylobacterium</taxon>
    </lineage>
</organism>
<keyword evidence="3" id="KW-1185">Reference proteome</keyword>
<comment type="caution">
    <text evidence="2">The sequence shown here is derived from an EMBL/GenBank/DDBJ whole genome shotgun (WGS) entry which is preliminary data.</text>
</comment>
<dbReference type="Proteomes" id="UP001055102">
    <property type="component" value="Unassembled WGS sequence"/>
</dbReference>
<evidence type="ECO:0000259" key="1">
    <source>
        <dbReference type="Pfam" id="PF00149"/>
    </source>
</evidence>
<dbReference type="PANTHER" id="PTHR37844">
    <property type="entry name" value="SER/THR PROTEIN PHOSPHATASE SUPERFAMILY (AFU_ORTHOLOGUE AFUA_1G14840)"/>
    <property type="match status" value="1"/>
</dbReference>
<gene>
    <name evidence="2" type="primary">cpdA_6</name>
    <name evidence="2" type="ORF">AOPFMNJM_4308</name>
</gene>
<dbReference type="RefSeq" id="WP_017483160.1">
    <property type="nucleotide sequence ID" value="NZ_BPQR01000108.1"/>
</dbReference>
<sequence length="273" mass="30373">MTARLWVLSDLHLDVCPLDLDPPPHDVAVIAGDVSEKLCDRVLPWLRDRFPGPVVYVPGNHDFWRCTYQREVAEARELAAAAGIHLLVEGETVVLAGVRFVGATLWTDWDLRPEERARATSEGAVRAGGMRDVRRIKWRRGPRDYSAFLPRVSGSLHREQRRRIETALAEPYAGPTVVVTHHAPHERSLRGGGWRTPLDAAYASDLSAILEGSHAPALWIHGHIHECRDYVVGGTRIVANPRGYVTESAGSRHRAPSQEIENPGWDPALVVEI</sequence>
<evidence type="ECO:0000313" key="2">
    <source>
        <dbReference type="EMBL" id="GJE08960.1"/>
    </source>
</evidence>
<reference evidence="2" key="2">
    <citation type="submission" date="2021-08" db="EMBL/GenBank/DDBJ databases">
        <authorList>
            <person name="Tani A."/>
            <person name="Ola A."/>
            <person name="Ogura Y."/>
            <person name="Katsura K."/>
            <person name="Hayashi T."/>
        </authorList>
    </citation>
    <scope>NUCLEOTIDE SEQUENCE</scope>
    <source>
        <strain evidence="2">LMG 23639</strain>
    </source>
</reference>
<evidence type="ECO:0000313" key="3">
    <source>
        <dbReference type="Proteomes" id="UP001055102"/>
    </source>
</evidence>
<dbReference type="EMBL" id="BPQR01000108">
    <property type="protein sequence ID" value="GJE08960.1"/>
    <property type="molecule type" value="Genomic_DNA"/>
</dbReference>
<dbReference type="InterPro" id="IPR004843">
    <property type="entry name" value="Calcineurin-like_PHP"/>
</dbReference>
<dbReference type="Gene3D" id="3.60.21.10">
    <property type="match status" value="1"/>
</dbReference>
<dbReference type="PANTHER" id="PTHR37844:SF2">
    <property type="entry name" value="SER_THR PROTEIN PHOSPHATASE SUPERFAMILY (AFU_ORTHOLOGUE AFUA_1G14840)"/>
    <property type="match status" value="1"/>
</dbReference>
<dbReference type="InterPro" id="IPR029052">
    <property type="entry name" value="Metallo-depent_PP-like"/>
</dbReference>
<feature type="domain" description="Calcineurin-like phosphoesterase" evidence="1">
    <location>
        <begin position="5"/>
        <end position="227"/>
    </location>
</feature>